<organism evidence="3 4">
    <name type="scientific">Streptococcus caprae</name>
    <dbReference type="NCBI Taxonomy" id="1640501"/>
    <lineage>
        <taxon>Bacteria</taxon>
        <taxon>Bacillati</taxon>
        <taxon>Bacillota</taxon>
        <taxon>Bacilli</taxon>
        <taxon>Lactobacillales</taxon>
        <taxon>Streptococcaceae</taxon>
        <taxon>Streptococcus</taxon>
    </lineage>
</organism>
<name>A0ABV8CSS9_9STRE</name>
<accession>A0ABV8CSS9</accession>
<evidence type="ECO:0000256" key="1">
    <source>
        <dbReference type="SAM" id="MobiDB-lite"/>
    </source>
</evidence>
<feature type="region of interest" description="Disordered" evidence="1">
    <location>
        <begin position="45"/>
        <end position="111"/>
    </location>
</feature>
<dbReference type="RefSeq" id="WP_380424105.1">
    <property type="nucleotide sequence ID" value="NZ_JBHRZV010000001.1"/>
</dbReference>
<evidence type="ECO:0000313" key="3">
    <source>
        <dbReference type="EMBL" id="MFC3927032.1"/>
    </source>
</evidence>
<feature type="compositionally biased region" description="Low complexity" evidence="1">
    <location>
        <begin position="45"/>
        <end position="104"/>
    </location>
</feature>
<gene>
    <name evidence="3" type="ORF">ACFORF_00075</name>
</gene>
<feature type="chain" id="PRO_5045297940" description="LPXTG cell wall anchor domain-containing protein" evidence="2">
    <location>
        <begin position="30"/>
        <end position="296"/>
    </location>
</feature>
<proteinExistence type="predicted"/>
<keyword evidence="4" id="KW-1185">Reference proteome</keyword>
<reference evidence="4" key="1">
    <citation type="journal article" date="2019" name="Int. J. Syst. Evol. Microbiol.">
        <title>The Global Catalogue of Microorganisms (GCM) 10K type strain sequencing project: providing services to taxonomists for standard genome sequencing and annotation.</title>
        <authorList>
            <consortium name="The Broad Institute Genomics Platform"/>
            <consortium name="The Broad Institute Genome Sequencing Center for Infectious Disease"/>
            <person name="Wu L."/>
            <person name="Ma J."/>
        </authorList>
    </citation>
    <scope>NUCLEOTIDE SEQUENCE [LARGE SCALE GENOMIC DNA]</scope>
    <source>
        <strain evidence="4">CCUG 67170</strain>
    </source>
</reference>
<evidence type="ECO:0008006" key="5">
    <source>
        <dbReference type="Google" id="ProtNLM"/>
    </source>
</evidence>
<dbReference type="Proteomes" id="UP001595807">
    <property type="component" value="Unassembled WGS sequence"/>
</dbReference>
<keyword evidence="2" id="KW-0732">Signal</keyword>
<comment type="caution">
    <text evidence="3">The sequence shown here is derived from an EMBL/GenBank/DDBJ whole genome shotgun (WGS) entry which is preliminary data.</text>
</comment>
<evidence type="ECO:0000313" key="4">
    <source>
        <dbReference type="Proteomes" id="UP001595807"/>
    </source>
</evidence>
<evidence type="ECO:0000256" key="2">
    <source>
        <dbReference type="SAM" id="SignalP"/>
    </source>
</evidence>
<sequence>MKSQKRYCCSLAAAALSLFILATEPLAYADDTSLAPEATATVAVTTPASTETASTEASSASATETETPAVESSSTPTASTEISSDSSSTETNAISETTVASTTTEEAKPVIPMPSGLVGTWTGNASSALGYTFVFNADGTGQRIIHTDQGDEVVTFRIDSVQLVGENTYRFVAGENTYEIAETGFGGHGVKYQNGFYLAGDTFSPIMWQTPADQDFDYSKGERSQILYIREVPQSELNTEEATSQMTVIKKAAVPASATSNVKALPQTGEAASLALLPILGLSLISLPFLKKFAKQ</sequence>
<dbReference type="EMBL" id="JBHRZV010000001">
    <property type="protein sequence ID" value="MFC3927032.1"/>
    <property type="molecule type" value="Genomic_DNA"/>
</dbReference>
<protein>
    <recommendedName>
        <fullName evidence="5">LPXTG cell wall anchor domain-containing protein</fullName>
    </recommendedName>
</protein>
<feature type="signal peptide" evidence="2">
    <location>
        <begin position="1"/>
        <end position="29"/>
    </location>
</feature>